<feature type="domain" description="Histidine kinase" evidence="13">
    <location>
        <begin position="187"/>
        <end position="402"/>
    </location>
</feature>
<dbReference type="RefSeq" id="WP_256417992.1">
    <property type="nucleotide sequence ID" value="NZ_JANHDL010000003.1"/>
</dbReference>
<dbReference type="Pfam" id="PF02518">
    <property type="entry name" value="HATPase_c"/>
    <property type="match status" value="1"/>
</dbReference>
<evidence type="ECO:0000256" key="2">
    <source>
        <dbReference type="ARBA" id="ARBA00004141"/>
    </source>
</evidence>
<evidence type="ECO:0000256" key="7">
    <source>
        <dbReference type="ARBA" id="ARBA00022777"/>
    </source>
</evidence>
<dbReference type="InterPro" id="IPR000014">
    <property type="entry name" value="PAS"/>
</dbReference>
<keyword evidence="6" id="KW-0547">Nucleotide-binding</keyword>
<evidence type="ECO:0000256" key="10">
    <source>
        <dbReference type="ARBA" id="ARBA00023012"/>
    </source>
</evidence>
<dbReference type="PANTHER" id="PTHR42878">
    <property type="entry name" value="TWO-COMPONENT HISTIDINE KINASE"/>
    <property type="match status" value="1"/>
</dbReference>
<dbReference type="Gene3D" id="3.30.565.10">
    <property type="entry name" value="Histidine kinase-like ATPase, C-terminal domain"/>
    <property type="match status" value="1"/>
</dbReference>
<dbReference type="GO" id="GO:0000160">
    <property type="term" value="P:phosphorelay signal transduction system"/>
    <property type="evidence" value="ECO:0007669"/>
    <property type="project" value="UniProtKB-KW"/>
</dbReference>
<keyword evidence="11" id="KW-0472">Membrane</keyword>
<evidence type="ECO:0000259" key="13">
    <source>
        <dbReference type="PROSITE" id="PS50109"/>
    </source>
</evidence>
<evidence type="ECO:0000256" key="12">
    <source>
        <dbReference type="SAM" id="MobiDB-lite"/>
    </source>
</evidence>
<keyword evidence="16" id="KW-1185">Reference proteome</keyword>
<evidence type="ECO:0000313" key="16">
    <source>
        <dbReference type="Proteomes" id="UP001597185"/>
    </source>
</evidence>
<dbReference type="InterPro" id="IPR036890">
    <property type="entry name" value="HATPase_C_sf"/>
</dbReference>
<dbReference type="PROSITE" id="PS50109">
    <property type="entry name" value="HIS_KIN"/>
    <property type="match status" value="1"/>
</dbReference>
<comment type="subcellular location">
    <subcellularLocation>
        <location evidence="2">Membrane</location>
        <topology evidence="2">Multi-pass membrane protein</topology>
    </subcellularLocation>
</comment>
<comment type="caution">
    <text evidence="15">The sequence shown here is derived from an EMBL/GenBank/DDBJ whole genome shotgun (WGS) entry which is preliminary data.</text>
</comment>
<keyword evidence="5" id="KW-0812">Transmembrane</keyword>
<keyword evidence="7" id="KW-0418">Kinase</keyword>
<evidence type="ECO:0000256" key="5">
    <source>
        <dbReference type="ARBA" id="ARBA00022692"/>
    </source>
</evidence>
<dbReference type="AlphaFoldDB" id="A0ABD6C3A5"/>
<reference evidence="15 16" key="1">
    <citation type="journal article" date="2019" name="Int. J. Syst. Evol. Microbiol.">
        <title>The Global Catalogue of Microorganisms (GCM) 10K type strain sequencing project: providing services to taxonomists for standard genome sequencing and annotation.</title>
        <authorList>
            <consortium name="The Broad Institute Genomics Platform"/>
            <consortium name="The Broad Institute Genome Sequencing Center for Infectious Disease"/>
            <person name="Wu L."/>
            <person name="Ma J."/>
        </authorList>
    </citation>
    <scope>NUCLEOTIDE SEQUENCE [LARGE SCALE GENOMIC DNA]</scope>
    <source>
        <strain evidence="15 16">CGMCC 1.12689</strain>
    </source>
</reference>
<dbReference type="SUPFAM" id="SSF55785">
    <property type="entry name" value="PYP-like sensor domain (PAS domain)"/>
    <property type="match status" value="1"/>
</dbReference>
<dbReference type="Pfam" id="PF13188">
    <property type="entry name" value="PAS_8"/>
    <property type="match status" value="1"/>
</dbReference>
<proteinExistence type="predicted"/>
<dbReference type="InterPro" id="IPR003594">
    <property type="entry name" value="HATPase_dom"/>
</dbReference>
<gene>
    <name evidence="15" type="ORF">ACFR9T_14410</name>
</gene>
<evidence type="ECO:0000313" key="15">
    <source>
        <dbReference type="EMBL" id="MFD1571762.1"/>
    </source>
</evidence>
<dbReference type="InterPro" id="IPR005467">
    <property type="entry name" value="His_kinase_dom"/>
</dbReference>
<dbReference type="CDD" id="cd00130">
    <property type="entry name" value="PAS"/>
    <property type="match status" value="1"/>
</dbReference>
<dbReference type="GO" id="GO:0005524">
    <property type="term" value="F:ATP binding"/>
    <property type="evidence" value="ECO:0007669"/>
    <property type="project" value="UniProtKB-KW"/>
</dbReference>
<dbReference type="GO" id="GO:0004673">
    <property type="term" value="F:protein histidine kinase activity"/>
    <property type="evidence" value="ECO:0007669"/>
    <property type="project" value="UniProtKB-EC"/>
</dbReference>
<dbReference type="InterPro" id="IPR035965">
    <property type="entry name" value="PAS-like_dom_sf"/>
</dbReference>
<evidence type="ECO:0000256" key="6">
    <source>
        <dbReference type="ARBA" id="ARBA00022741"/>
    </source>
</evidence>
<feature type="region of interest" description="Disordered" evidence="12">
    <location>
        <begin position="1"/>
        <end position="54"/>
    </location>
</feature>
<dbReference type="PANTHER" id="PTHR42878:SF7">
    <property type="entry name" value="SENSOR HISTIDINE KINASE GLRK"/>
    <property type="match status" value="1"/>
</dbReference>
<dbReference type="PROSITE" id="PS50112">
    <property type="entry name" value="PAS"/>
    <property type="match status" value="1"/>
</dbReference>
<organism evidence="15 16">
    <name type="scientific">Halorubrum laminariae</name>
    <dbReference type="NCBI Taxonomy" id="1433523"/>
    <lineage>
        <taxon>Archaea</taxon>
        <taxon>Methanobacteriati</taxon>
        <taxon>Methanobacteriota</taxon>
        <taxon>Stenosarchaea group</taxon>
        <taxon>Halobacteria</taxon>
        <taxon>Halobacteriales</taxon>
        <taxon>Haloferacaceae</taxon>
        <taxon>Halorubrum</taxon>
    </lineage>
</organism>
<feature type="compositionally biased region" description="Basic and acidic residues" evidence="12">
    <location>
        <begin position="37"/>
        <end position="52"/>
    </location>
</feature>
<evidence type="ECO:0000256" key="11">
    <source>
        <dbReference type="ARBA" id="ARBA00023136"/>
    </source>
</evidence>
<evidence type="ECO:0000256" key="3">
    <source>
        <dbReference type="ARBA" id="ARBA00012438"/>
    </source>
</evidence>
<dbReference type="SMART" id="SM00387">
    <property type="entry name" value="HATPase_c"/>
    <property type="match status" value="1"/>
</dbReference>
<dbReference type="InterPro" id="IPR050351">
    <property type="entry name" value="BphY/WalK/GraS-like"/>
</dbReference>
<evidence type="ECO:0000259" key="14">
    <source>
        <dbReference type="PROSITE" id="PS50112"/>
    </source>
</evidence>
<evidence type="ECO:0000256" key="9">
    <source>
        <dbReference type="ARBA" id="ARBA00022989"/>
    </source>
</evidence>
<keyword evidence="10" id="KW-0902">Two-component regulatory system</keyword>
<dbReference type="NCBIfam" id="TIGR00229">
    <property type="entry name" value="sensory_box"/>
    <property type="match status" value="1"/>
</dbReference>
<dbReference type="GO" id="GO:0016020">
    <property type="term" value="C:membrane"/>
    <property type="evidence" value="ECO:0007669"/>
    <property type="project" value="UniProtKB-SubCell"/>
</dbReference>
<keyword evidence="8 15" id="KW-0067">ATP-binding</keyword>
<dbReference type="EMBL" id="JBHUDB010000011">
    <property type="protein sequence ID" value="MFD1571762.1"/>
    <property type="molecule type" value="Genomic_DNA"/>
</dbReference>
<evidence type="ECO:0000256" key="4">
    <source>
        <dbReference type="ARBA" id="ARBA00022679"/>
    </source>
</evidence>
<keyword evidence="9" id="KW-1133">Transmembrane helix</keyword>
<feature type="compositionally biased region" description="Basic and acidic residues" evidence="12">
    <location>
        <begin position="16"/>
        <end position="30"/>
    </location>
</feature>
<dbReference type="SMART" id="SM00091">
    <property type="entry name" value="PAS"/>
    <property type="match status" value="1"/>
</dbReference>
<feature type="domain" description="PAS" evidence="14">
    <location>
        <begin position="55"/>
        <end position="112"/>
    </location>
</feature>
<keyword evidence="4" id="KW-0808">Transferase</keyword>
<evidence type="ECO:0000256" key="8">
    <source>
        <dbReference type="ARBA" id="ARBA00022840"/>
    </source>
</evidence>
<dbReference type="EC" id="2.7.13.3" evidence="3"/>
<sequence length="402" mass="44636">MVRDRSDRGDDEADGREDGADRHAGDDRCEGSTSADGDDRHGDPVRVDRSDRGGVPGRYRHLIEHVQDAVVEFDFVDGEPIVRSVNSAFVDIFGYDPDEIRGGSLNDWIVPDWKLEEARRLDERSVAGDVNYQQVKRETATGLREFLYRGVPYAEGTGAARDGGFAVYTDLTEISRNERRLKVLNRILRHNIRNNANVVAGHTTRLLAEMDRQDPETVDVAATIERAAHELEHLAEEASNIRRVLRRPAEEGDEIDPVPLVRSVVDDHRQRSPAAEISLSLPESASVIGDSRLRYAVDSLVDNAIEHNPSATPRVRVSIDDAAATDDTREEWAILHVEDDGPRIPPDEREVILDGEAITPTHHGSGLGLWLTELTVETFGGELSFAASDLGGNDVSIRLRRR</sequence>
<accession>A0ABD6C3A5</accession>
<dbReference type="Gene3D" id="3.30.450.20">
    <property type="entry name" value="PAS domain"/>
    <property type="match status" value="1"/>
</dbReference>
<dbReference type="Proteomes" id="UP001597185">
    <property type="component" value="Unassembled WGS sequence"/>
</dbReference>
<evidence type="ECO:0000256" key="1">
    <source>
        <dbReference type="ARBA" id="ARBA00000085"/>
    </source>
</evidence>
<comment type="catalytic activity">
    <reaction evidence="1">
        <text>ATP + protein L-histidine = ADP + protein N-phospho-L-histidine.</text>
        <dbReference type="EC" id="2.7.13.3"/>
    </reaction>
</comment>
<protein>
    <recommendedName>
        <fullName evidence="3">histidine kinase</fullName>
        <ecNumber evidence="3">2.7.13.3</ecNumber>
    </recommendedName>
</protein>
<name>A0ABD6C3A5_9EURY</name>
<dbReference type="SUPFAM" id="SSF55874">
    <property type="entry name" value="ATPase domain of HSP90 chaperone/DNA topoisomerase II/histidine kinase"/>
    <property type="match status" value="1"/>
</dbReference>